<organism evidence="2 3">
    <name type="scientific">Phoenicibacter congonensis</name>
    <dbReference type="NCBI Taxonomy" id="1944646"/>
    <lineage>
        <taxon>Bacteria</taxon>
        <taxon>Bacillati</taxon>
        <taxon>Actinomycetota</taxon>
        <taxon>Coriobacteriia</taxon>
        <taxon>Eggerthellales</taxon>
        <taxon>Eggerthellaceae</taxon>
        <taxon>Phoenicibacter</taxon>
    </lineage>
</organism>
<feature type="region of interest" description="Disordered" evidence="1">
    <location>
        <begin position="124"/>
        <end position="192"/>
    </location>
</feature>
<proteinExistence type="predicted"/>
<protein>
    <submittedName>
        <fullName evidence="2">Uncharacterized protein</fullName>
    </submittedName>
</protein>
<dbReference type="AlphaFoldDB" id="A0AA43RJA1"/>
<evidence type="ECO:0000256" key="1">
    <source>
        <dbReference type="SAM" id="MobiDB-lite"/>
    </source>
</evidence>
<keyword evidence="3" id="KW-1185">Reference proteome</keyword>
<feature type="compositionally biased region" description="Basic and acidic residues" evidence="1">
    <location>
        <begin position="126"/>
        <end position="156"/>
    </location>
</feature>
<name>A0AA43RJA1_9ACTN</name>
<evidence type="ECO:0000313" key="3">
    <source>
        <dbReference type="Proteomes" id="UP001168575"/>
    </source>
</evidence>
<feature type="non-terminal residue" evidence="2">
    <location>
        <position position="447"/>
    </location>
</feature>
<feature type="region of interest" description="Disordered" evidence="1">
    <location>
        <begin position="400"/>
        <end position="447"/>
    </location>
</feature>
<dbReference type="Proteomes" id="UP001168575">
    <property type="component" value="Unassembled WGS sequence"/>
</dbReference>
<evidence type="ECO:0000313" key="2">
    <source>
        <dbReference type="EMBL" id="MDO4842770.1"/>
    </source>
</evidence>
<feature type="non-terminal residue" evidence="2">
    <location>
        <position position="1"/>
    </location>
</feature>
<accession>A0AA43RJA1</accession>
<comment type="caution">
    <text evidence="2">The sequence shown here is derived from an EMBL/GenBank/DDBJ whole genome shotgun (WGS) entry which is preliminary data.</text>
</comment>
<reference evidence="2" key="1">
    <citation type="submission" date="2023-07" db="EMBL/GenBank/DDBJ databases">
        <title>Between Cages and Wild: Unraveling the Impact of Captivity on Animal Microbiomes and Antimicrobial Resistance.</title>
        <authorList>
            <person name="Schmartz G.P."/>
            <person name="Rehner J."/>
            <person name="Schuff M.J."/>
            <person name="Becker S.L."/>
            <person name="Kravczyk M."/>
            <person name="Gurevich A."/>
            <person name="Francke R."/>
            <person name="Mueller R."/>
            <person name="Keller V."/>
            <person name="Keller A."/>
        </authorList>
    </citation>
    <scope>NUCLEOTIDE SEQUENCE</scope>
    <source>
        <strain evidence="2">S12M_St_49</strain>
    </source>
</reference>
<dbReference type="EMBL" id="JAUMVS010000301">
    <property type="protein sequence ID" value="MDO4842770.1"/>
    <property type="molecule type" value="Genomic_DNA"/>
</dbReference>
<gene>
    <name evidence="2" type="ORF">Q3982_08865</name>
</gene>
<sequence length="447" mass="48779">GSKFYGMTFDADLANTFLSGAGFDQDAYNKKVKEYDTAFYAESGHDEDNIQAYLTQVNEIQNGDDYGDTYSERQKRYLREALDNAFEQTTGHKAPTDDDIAAYNEQAQAARNSGKEPFSLKTFLFGDKEKQTDKQAEEQKEGTTADETPKTERAEKQTAGGQTAAAPEVQGPARQTENRAEVQGPVRQSTMTPDEAIAAQGGMTFEQWRAAELPRNLEQTAEEARAQELDALKADAENRTPAQTPEAAMTLYLKGEMLTDDEYSLISAYADSNAGKHLLNREGFVSSLDTASASLQKQAKSLYVPSTIPTEIGSTLEDAVGILKSGILDADTTGMGYLSLIQIMQDADAWIESGAVSIPSGKNPYNVYISTHDDANLVIQNIKEAQRTAVKQQQNEVTAQKQAEEEAYGASVERLTNGNGTEEDFQRVLGTSGFGSGAKRTDATYKE</sequence>